<accession>A0AC34QRH7</accession>
<sequence length="454" mass="52781">MDDERMTKSETTSLETPKFNYDLNFDLKILQKVLKSADFLQDSGYKSASVLNESSLVKSIIEKPAPPPACLNYGTGWMIADNLSDDGSMESEENFEFVGQYESEPCSSYDLERKIILDKDEDLEEEDLFLTKQEMEKFRLFTQDGLMEVSGQKIKIKDMTDILVTRFAFISGLRTRDGHPVMTFPDSRSIIDFEQYQLLVGYLLQVPPLEDQNSAKKGYVIIVDRRLDKWSSVRLLFTYLTNYFPEPIRVVFLLKPEGVLQRALEVGYRNFAENGKFKVVLCQSSVELRHFIGGDCLTMDVGGDLKYNHLEWVQHRMDIERMKSSAAVIAESLSEFGRCLRETELPNDVETTERILEAQTSEHDAIKEDFRISIRKGLSLLRQVRQLEQKPDSELLSPTRLHNVTAIERMLVQLEDTERSFDAFWQRHRQRLTNCLQLRRFEESFRKIFLRHSL</sequence>
<evidence type="ECO:0000313" key="1">
    <source>
        <dbReference type="Proteomes" id="UP000887576"/>
    </source>
</evidence>
<name>A0AC34QRH7_9BILA</name>
<reference evidence="2" key="1">
    <citation type="submission" date="2022-11" db="UniProtKB">
        <authorList>
            <consortium name="WormBaseParasite"/>
        </authorList>
    </citation>
    <scope>IDENTIFICATION</scope>
</reference>
<proteinExistence type="predicted"/>
<dbReference type="Proteomes" id="UP000887576">
    <property type="component" value="Unplaced"/>
</dbReference>
<dbReference type="WBParaSite" id="JU765_v2.g18543.t3">
    <property type="protein sequence ID" value="JU765_v2.g18543.t3"/>
    <property type="gene ID" value="JU765_v2.g18543"/>
</dbReference>
<organism evidence="1 2">
    <name type="scientific">Panagrolaimus sp. JU765</name>
    <dbReference type="NCBI Taxonomy" id="591449"/>
    <lineage>
        <taxon>Eukaryota</taxon>
        <taxon>Metazoa</taxon>
        <taxon>Ecdysozoa</taxon>
        <taxon>Nematoda</taxon>
        <taxon>Chromadorea</taxon>
        <taxon>Rhabditida</taxon>
        <taxon>Tylenchina</taxon>
        <taxon>Panagrolaimomorpha</taxon>
        <taxon>Panagrolaimoidea</taxon>
        <taxon>Panagrolaimidae</taxon>
        <taxon>Panagrolaimus</taxon>
    </lineage>
</organism>
<evidence type="ECO:0000313" key="2">
    <source>
        <dbReference type="WBParaSite" id="JU765_v2.g18543.t3"/>
    </source>
</evidence>
<protein>
    <submittedName>
        <fullName evidence="2">CRAL-TRIO domain-containing protein</fullName>
    </submittedName>
</protein>